<keyword evidence="8" id="KW-0067">ATP-binding</keyword>
<evidence type="ECO:0000256" key="6">
    <source>
        <dbReference type="ARBA" id="ARBA00022741"/>
    </source>
</evidence>
<proteinExistence type="inferred from homology"/>
<organism evidence="14 15">
    <name type="scientific">Floricoccus tropicus</name>
    <dbReference type="NCBI Taxonomy" id="1859473"/>
    <lineage>
        <taxon>Bacteria</taxon>
        <taxon>Bacillati</taxon>
        <taxon>Bacillota</taxon>
        <taxon>Bacilli</taxon>
        <taxon>Lactobacillales</taxon>
        <taxon>Streptococcaceae</taxon>
        <taxon>Floricoccus</taxon>
    </lineage>
</organism>
<evidence type="ECO:0000256" key="10">
    <source>
        <dbReference type="ARBA" id="ARBA00023098"/>
    </source>
</evidence>
<dbReference type="InterPro" id="IPR017438">
    <property type="entry name" value="ATP-NAD_kinase_N"/>
</dbReference>
<dbReference type="InterPro" id="IPR001206">
    <property type="entry name" value="Diacylglycerol_kinase_cat_dom"/>
</dbReference>
<dbReference type="STRING" id="1859473.BG261_02495"/>
<dbReference type="GO" id="GO:0005524">
    <property type="term" value="F:ATP binding"/>
    <property type="evidence" value="ECO:0007669"/>
    <property type="project" value="UniProtKB-KW"/>
</dbReference>
<dbReference type="PANTHER" id="PTHR12358:SF106">
    <property type="entry name" value="LIPID KINASE YEGS"/>
    <property type="match status" value="1"/>
</dbReference>
<dbReference type="NCBIfam" id="TIGR00147">
    <property type="entry name" value="YegS/Rv2252/BmrU family lipid kinase"/>
    <property type="match status" value="1"/>
</dbReference>
<name>A0A1E8GN80_9LACT</name>
<dbReference type="OrthoDB" id="142078at2"/>
<dbReference type="RefSeq" id="WP_070791984.1">
    <property type="nucleotide sequence ID" value="NZ_MKIR01000012.1"/>
</dbReference>
<dbReference type="Pfam" id="PF19279">
    <property type="entry name" value="YegS_C"/>
    <property type="match status" value="1"/>
</dbReference>
<dbReference type="GO" id="GO:0004143">
    <property type="term" value="F:ATP-dependent diacylglycerol kinase activity"/>
    <property type="evidence" value="ECO:0007669"/>
    <property type="project" value="TreeGrafter"/>
</dbReference>
<evidence type="ECO:0000256" key="11">
    <source>
        <dbReference type="ARBA" id="ARBA00023209"/>
    </source>
</evidence>
<comment type="similarity">
    <text evidence="2">Belongs to the diacylglycerol/lipid kinase family.</text>
</comment>
<dbReference type="Proteomes" id="UP000178622">
    <property type="component" value="Unassembled WGS sequence"/>
</dbReference>
<dbReference type="SUPFAM" id="SSF111331">
    <property type="entry name" value="NAD kinase/diacylglycerol kinase-like"/>
    <property type="match status" value="1"/>
</dbReference>
<evidence type="ECO:0000259" key="13">
    <source>
        <dbReference type="PROSITE" id="PS50146"/>
    </source>
</evidence>
<keyword evidence="7 14" id="KW-0418">Kinase</keyword>
<dbReference type="PANTHER" id="PTHR12358">
    <property type="entry name" value="SPHINGOSINE KINASE"/>
    <property type="match status" value="1"/>
</dbReference>
<comment type="caution">
    <text evidence="14">The sequence shown here is derived from an EMBL/GenBank/DDBJ whole genome shotgun (WGS) entry which is preliminary data.</text>
</comment>
<dbReference type="SMART" id="SM00046">
    <property type="entry name" value="DAGKc"/>
    <property type="match status" value="1"/>
</dbReference>
<evidence type="ECO:0000256" key="9">
    <source>
        <dbReference type="ARBA" id="ARBA00022842"/>
    </source>
</evidence>
<evidence type="ECO:0000256" key="3">
    <source>
        <dbReference type="ARBA" id="ARBA00022516"/>
    </source>
</evidence>
<keyword evidence="15" id="KW-1185">Reference proteome</keyword>
<dbReference type="AlphaFoldDB" id="A0A1E8GN80"/>
<dbReference type="NCBIfam" id="NF009874">
    <property type="entry name" value="PRK13337.1"/>
    <property type="match status" value="1"/>
</dbReference>
<dbReference type="GO" id="GO:0005886">
    <property type="term" value="C:plasma membrane"/>
    <property type="evidence" value="ECO:0007669"/>
    <property type="project" value="TreeGrafter"/>
</dbReference>
<keyword evidence="4" id="KW-0808">Transferase</keyword>
<dbReference type="Gene3D" id="3.40.50.10330">
    <property type="entry name" value="Probable inorganic polyphosphate/atp-NAD kinase, domain 1"/>
    <property type="match status" value="1"/>
</dbReference>
<keyword evidence="6" id="KW-0547">Nucleotide-binding</keyword>
<dbReference type="Gene3D" id="2.60.200.40">
    <property type="match status" value="1"/>
</dbReference>
<keyword evidence="11" id="KW-0594">Phospholipid biosynthesis</keyword>
<keyword evidence="3" id="KW-0444">Lipid biosynthesis</keyword>
<evidence type="ECO:0000256" key="12">
    <source>
        <dbReference type="ARBA" id="ARBA00023264"/>
    </source>
</evidence>
<dbReference type="GO" id="GO:0008654">
    <property type="term" value="P:phospholipid biosynthetic process"/>
    <property type="evidence" value="ECO:0007669"/>
    <property type="project" value="UniProtKB-KW"/>
</dbReference>
<dbReference type="EMBL" id="MKIR01000012">
    <property type="protein sequence ID" value="OFI49466.1"/>
    <property type="molecule type" value="Genomic_DNA"/>
</dbReference>
<reference evidence="15" key="1">
    <citation type="submission" date="2016-09" db="EMBL/GenBank/DDBJ databases">
        <title>Draft genome sequence of a novel species of the family Streptococcaceae isolated from flowers.</title>
        <authorList>
            <person name="Chuah L.-O."/>
            <person name="Yap K.-P."/>
            <person name="Thong K.L."/>
            <person name="Liong M.T."/>
            <person name="Ahmad R."/>
            <person name="Rusul G."/>
        </authorList>
    </citation>
    <scope>NUCLEOTIDE SEQUENCE [LARGE SCALE GENOMIC DNA]</scope>
    <source>
        <strain evidence="15">DF1</strain>
    </source>
</reference>
<feature type="domain" description="DAGKc" evidence="13">
    <location>
        <begin position="1"/>
        <end position="133"/>
    </location>
</feature>
<protein>
    <submittedName>
        <fullName evidence="14">Diacylglycerol kinase</fullName>
    </submittedName>
</protein>
<dbReference type="InterPro" id="IPR005218">
    <property type="entry name" value="Diacylglycerol/lipid_kinase"/>
</dbReference>
<dbReference type="InterPro" id="IPR016064">
    <property type="entry name" value="NAD/diacylglycerol_kinase_sf"/>
</dbReference>
<keyword evidence="10" id="KW-0443">Lipid metabolism</keyword>
<evidence type="ECO:0000256" key="8">
    <source>
        <dbReference type="ARBA" id="ARBA00022840"/>
    </source>
</evidence>
<dbReference type="InterPro" id="IPR050187">
    <property type="entry name" value="Lipid_Phosphate_FormReg"/>
</dbReference>
<sequence>MKKARLIYNPTSGKELMKDNIADILDILEGFGYETSAFSTKPEEKSAQIEAHRAALAGFDLIIAAGGDGTINEVVNGIAPLKKRPKMAIIPAGTTNDFARALKIPRNNPIAAARVIGKKQTLKMDIGQKNDDTYFMNIAAGGTLTELTYSVPSQLKTVFGYLAYLTKGAELLPQIKMVPVRMTHDNGVFEGEISMFFAALTNSVGGFEQIAPDAKLDDGLFTLIMVKTANLFELVHLIGLVVNGGKHLEDDRVEYIKTSEINLEVLSNDRMMINLDGEYGGDAPVKLVNLHNHIEMFANLDKISDDSYLGDENELAREAVASKFIKATEGLND</sequence>
<keyword evidence="5" id="KW-0479">Metal-binding</keyword>
<keyword evidence="12" id="KW-1208">Phospholipid metabolism</keyword>
<dbReference type="InterPro" id="IPR045540">
    <property type="entry name" value="YegS/DAGK_C"/>
</dbReference>
<evidence type="ECO:0000256" key="4">
    <source>
        <dbReference type="ARBA" id="ARBA00022679"/>
    </source>
</evidence>
<comment type="cofactor">
    <cofactor evidence="1">
        <name>Mg(2+)</name>
        <dbReference type="ChEBI" id="CHEBI:18420"/>
    </cofactor>
</comment>
<dbReference type="PROSITE" id="PS50146">
    <property type="entry name" value="DAGK"/>
    <property type="match status" value="1"/>
</dbReference>
<dbReference type="GO" id="GO:0046872">
    <property type="term" value="F:metal ion binding"/>
    <property type="evidence" value="ECO:0007669"/>
    <property type="project" value="UniProtKB-KW"/>
</dbReference>
<gene>
    <name evidence="14" type="ORF">BG261_02495</name>
</gene>
<evidence type="ECO:0000256" key="2">
    <source>
        <dbReference type="ARBA" id="ARBA00005983"/>
    </source>
</evidence>
<dbReference type="Pfam" id="PF00781">
    <property type="entry name" value="DAGK_cat"/>
    <property type="match status" value="1"/>
</dbReference>
<evidence type="ECO:0000313" key="14">
    <source>
        <dbReference type="EMBL" id="OFI49466.1"/>
    </source>
</evidence>
<evidence type="ECO:0000256" key="7">
    <source>
        <dbReference type="ARBA" id="ARBA00022777"/>
    </source>
</evidence>
<evidence type="ECO:0000256" key="1">
    <source>
        <dbReference type="ARBA" id="ARBA00001946"/>
    </source>
</evidence>
<evidence type="ECO:0000256" key="5">
    <source>
        <dbReference type="ARBA" id="ARBA00022723"/>
    </source>
</evidence>
<dbReference type="NCBIfam" id="NF009603">
    <property type="entry name" value="PRK13055.1"/>
    <property type="match status" value="1"/>
</dbReference>
<evidence type="ECO:0000313" key="15">
    <source>
        <dbReference type="Proteomes" id="UP000178622"/>
    </source>
</evidence>
<keyword evidence="9" id="KW-0460">Magnesium</keyword>
<accession>A0A1E8GN80</accession>